<keyword evidence="2" id="KW-1185">Reference proteome</keyword>
<organism evidence="1 2">
    <name type="scientific">Salix suchowensis</name>
    <dbReference type="NCBI Taxonomy" id="1278906"/>
    <lineage>
        <taxon>Eukaryota</taxon>
        <taxon>Viridiplantae</taxon>
        <taxon>Streptophyta</taxon>
        <taxon>Embryophyta</taxon>
        <taxon>Tracheophyta</taxon>
        <taxon>Spermatophyta</taxon>
        <taxon>Magnoliopsida</taxon>
        <taxon>eudicotyledons</taxon>
        <taxon>Gunneridae</taxon>
        <taxon>Pentapetalae</taxon>
        <taxon>rosids</taxon>
        <taxon>fabids</taxon>
        <taxon>Malpighiales</taxon>
        <taxon>Salicaceae</taxon>
        <taxon>Saliceae</taxon>
        <taxon>Salix</taxon>
    </lineage>
</organism>
<sequence>MEYTRRLPSLVPAKKHSSTVTVRQVIIFPTPFNLLTISNVFIERTTICPWSPAQTKNSPHLLSSTQLRRPFDSEVARCFPLIEYRCKLRSSSA</sequence>
<protein>
    <submittedName>
        <fullName evidence="1">Uncharacterized protein</fullName>
    </submittedName>
</protein>
<comment type="caution">
    <text evidence="1">The sequence shown here is derived from an EMBL/GenBank/DDBJ whole genome shotgun (WGS) entry which is preliminary data.</text>
</comment>
<reference evidence="1" key="1">
    <citation type="submission" date="2022-10" db="EMBL/GenBank/DDBJ databases">
        <authorList>
            <person name="Hyden B.L."/>
            <person name="Feng K."/>
            <person name="Yates T."/>
            <person name="Jawdy S."/>
            <person name="Smart L.B."/>
            <person name="Muchero W."/>
        </authorList>
    </citation>
    <scope>NUCLEOTIDE SEQUENCE</scope>
    <source>
        <tissue evidence="1">Shoot tip</tissue>
    </source>
</reference>
<name>A0ABQ9BYY0_9ROSI</name>
<gene>
    <name evidence="1" type="ORF">OIU77_025349</name>
</gene>
<accession>A0ABQ9BYY0</accession>
<dbReference type="Proteomes" id="UP001141253">
    <property type="component" value="Chromosome 2"/>
</dbReference>
<proteinExistence type="predicted"/>
<dbReference type="EMBL" id="JAPFFI010000006">
    <property type="protein sequence ID" value="KAJ6391350.1"/>
    <property type="molecule type" value="Genomic_DNA"/>
</dbReference>
<reference evidence="1" key="2">
    <citation type="journal article" date="2023" name="Int. J. Mol. Sci.">
        <title>De Novo Assembly and Annotation of 11 Diverse Shrub Willow (Salix) Genomes Reveals Novel Gene Organization in Sex-Linked Regions.</title>
        <authorList>
            <person name="Hyden B."/>
            <person name="Feng K."/>
            <person name="Yates T.B."/>
            <person name="Jawdy S."/>
            <person name="Cereghino C."/>
            <person name="Smart L.B."/>
            <person name="Muchero W."/>
        </authorList>
    </citation>
    <scope>NUCLEOTIDE SEQUENCE</scope>
    <source>
        <tissue evidence="1">Shoot tip</tissue>
    </source>
</reference>
<evidence type="ECO:0000313" key="2">
    <source>
        <dbReference type="Proteomes" id="UP001141253"/>
    </source>
</evidence>
<evidence type="ECO:0000313" key="1">
    <source>
        <dbReference type="EMBL" id="KAJ6391350.1"/>
    </source>
</evidence>